<dbReference type="Proteomes" id="UP000008810">
    <property type="component" value="Chromosome 5"/>
</dbReference>
<sequence length="195" mass="22841">MGSVLTRLLDQPWGPYSSLPIDDDDICIRGPLTKKQQDAEYALFHAWTALKKYNSNHPGPDFCPVEAKAACVGFRQDFWYHVGFSARTIRRDDEQQQQQQQQERYYFFAELRFDRRSRGHLHVESCIMLEKPPGSYRSRCAFCPDRFKILHPSDAEFVCGKKGHRKKFFRERNMLGRPLCIRGFSQKHCFADVSV</sequence>
<protein>
    <recommendedName>
        <fullName evidence="1">DUF3615 domain-containing protein</fullName>
    </recommendedName>
</protein>
<gene>
    <name evidence="3" type="primary">LOC104585469</name>
    <name evidence="2" type="ORF">BRADI_5g26760v3</name>
</gene>
<dbReference type="OrthoDB" id="712736at2759"/>
<proteinExistence type="predicted"/>
<dbReference type="EMBL" id="CM000884">
    <property type="protein sequence ID" value="PNT62179.1"/>
    <property type="molecule type" value="Genomic_DNA"/>
</dbReference>
<dbReference type="RefSeq" id="XP_024312074.1">
    <property type="nucleotide sequence ID" value="XM_024456306.1"/>
</dbReference>
<reference evidence="3" key="3">
    <citation type="submission" date="2018-08" db="UniProtKB">
        <authorList>
            <consortium name="EnsemblPlants"/>
        </authorList>
    </citation>
    <scope>IDENTIFICATION</scope>
    <source>
        <strain evidence="3">cv. Bd21</strain>
    </source>
</reference>
<evidence type="ECO:0000313" key="4">
    <source>
        <dbReference type="Proteomes" id="UP000008810"/>
    </source>
</evidence>
<dbReference type="PANTHER" id="PTHR34710">
    <property type="entry name" value="OS03G0834100 PROTEIN"/>
    <property type="match status" value="1"/>
</dbReference>
<dbReference type="GeneID" id="104585469"/>
<organism evidence="3">
    <name type="scientific">Brachypodium distachyon</name>
    <name type="common">Purple false brome</name>
    <name type="synonym">Trachynia distachya</name>
    <dbReference type="NCBI Taxonomy" id="15368"/>
    <lineage>
        <taxon>Eukaryota</taxon>
        <taxon>Viridiplantae</taxon>
        <taxon>Streptophyta</taxon>
        <taxon>Embryophyta</taxon>
        <taxon>Tracheophyta</taxon>
        <taxon>Spermatophyta</taxon>
        <taxon>Magnoliopsida</taxon>
        <taxon>Liliopsida</taxon>
        <taxon>Poales</taxon>
        <taxon>Poaceae</taxon>
        <taxon>BOP clade</taxon>
        <taxon>Pooideae</taxon>
        <taxon>Stipodae</taxon>
        <taxon>Brachypodieae</taxon>
        <taxon>Brachypodium</taxon>
    </lineage>
</organism>
<dbReference type="Gramene" id="PNT62179">
    <property type="protein sequence ID" value="PNT62179"/>
    <property type="gene ID" value="BRADI_5g26760v3"/>
</dbReference>
<dbReference type="OMA" id="HVESCIM"/>
<evidence type="ECO:0000259" key="1">
    <source>
        <dbReference type="Pfam" id="PF12274"/>
    </source>
</evidence>
<dbReference type="eggNOG" id="ENOG502R2UQ">
    <property type="taxonomic scope" value="Eukaryota"/>
</dbReference>
<evidence type="ECO:0000313" key="3">
    <source>
        <dbReference type="EnsemblPlants" id="PNT62179"/>
    </source>
</evidence>
<name>I1J3J8_BRADI</name>
<dbReference type="InterPro" id="IPR022059">
    <property type="entry name" value="DUF3615"/>
</dbReference>
<reference evidence="2" key="2">
    <citation type="submission" date="2017-06" db="EMBL/GenBank/DDBJ databases">
        <title>WGS assembly of Brachypodium distachyon.</title>
        <authorList>
            <consortium name="The International Brachypodium Initiative"/>
            <person name="Lucas S."/>
            <person name="Harmon-Smith M."/>
            <person name="Lail K."/>
            <person name="Tice H."/>
            <person name="Grimwood J."/>
            <person name="Bruce D."/>
            <person name="Barry K."/>
            <person name="Shu S."/>
            <person name="Lindquist E."/>
            <person name="Wang M."/>
            <person name="Pitluck S."/>
            <person name="Vogel J.P."/>
            <person name="Garvin D.F."/>
            <person name="Mockler T.C."/>
            <person name="Schmutz J."/>
            <person name="Rokhsar D."/>
            <person name="Bevan M.W."/>
        </authorList>
    </citation>
    <scope>NUCLEOTIDE SEQUENCE</scope>
    <source>
        <strain evidence="2">Bd21</strain>
    </source>
</reference>
<dbReference type="AlphaFoldDB" id="I1J3J8"/>
<dbReference type="PANTHER" id="PTHR34710:SF21">
    <property type="match status" value="1"/>
</dbReference>
<dbReference type="EnsemblPlants" id="PNT62179">
    <property type="protein sequence ID" value="PNT62179"/>
    <property type="gene ID" value="BRADI_5g26760v3"/>
</dbReference>
<keyword evidence="4" id="KW-1185">Reference proteome</keyword>
<reference evidence="2 3" key="1">
    <citation type="journal article" date="2010" name="Nature">
        <title>Genome sequencing and analysis of the model grass Brachypodium distachyon.</title>
        <authorList>
            <consortium name="International Brachypodium Initiative"/>
        </authorList>
    </citation>
    <scope>NUCLEOTIDE SEQUENCE [LARGE SCALE GENOMIC DNA]</scope>
    <source>
        <strain evidence="2">Bd21</strain>
        <strain evidence="3">cv. Bd21</strain>
    </source>
</reference>
<evidence type="ECO:0000313" key="2">
    <source>
        <dbReference type="EMBL" id="PNT62179.1"/>
    </source>
</evidence>
<feature type="domain" description="DUF3615" evidence="1">
    <location>
        <begin position="48"/>
        <end position="152"/>
    </location>
</feature>
<dbReference type="HOGENOM" id="CLU_1398117_0_0_1"/>
<dbReference type="Pfam" id="PF12274">
    <property type="entry name" value="DUF3615"/>
    <property type="match status" value="1"/>
</dbReference>
<accession>I1J3J8</accession>